<keyword evidence="6" id="KW-1185">Reference proteome</keyword>
<name>A0ABR1YMA7_9PEZI</name>
<dbReference type="SUPFAM" id="SSF53383">
    <property type="entry name" value="PLP-dependent transferases"/>
    <property type="match status" value="1"/>
</dbReference>
<evidence type="ECO:0000256" key="3">
    <source>
        <dbReference type="RuleBase" id="RU003560"/>
    </source>
</evidence>
<comment type="caution">
    <text evidence="5">The sequence shown here is derived from an EMBL/GenBank/DDBJ whole genome shotgun (WGS) entry which is preliminary data.</text>
</comment>
<gene>
    <name evidence="5" type="ORF">HDK90DRAFT_263515</name>
</gene>
<dbReference type="NCBIfam" id="NF005685">
    <property type="entry name" value="PRK07483.1"/>
    <property type="match status" value="1"/>
</dbReference>
<reference evidence="5 6" key="1">
    <citation type="submission" date="2024-04" db="EMBL/GenBank/DDBJ databases">
        <title>Phyllosticta paracitricarpa is synonymous to the EU quarantine fungus P. citricarpa based on phylogenomic analyses.</title>
        <authorList>
            <consortium name="Lawrence Berkeley National Laboratory"/>
            <person name="Van Ingen-Buijs V.A."/>
            <person name="Van Westerhoven A.C."/>
            <person name="Haridas S."/>
            <person name="Skiadas P."/>
            <person name="Martin F."/>
            <person name="Groenewald J.Z."/>
            <person name="Crous P.W."/>
            <person name="Seidl M.F."/>
        </authorList>
    </citation>
    <scope>NUCLEOTIDE SEQUENCE [LARGE SCALE GENOMIC DNA]</scope>
    <source>
        <strain evidence="5 6">CBS 123374</strain>
    </source>
</reference>
<keyword evidence="5" id="KW-0032">Aminotransferase</keyword>
<dbReference type="InterPro" id="IPR015424">
    <property type="entry name" value="PyrdxlP-dep_Trfase"/>
</dbReference>
<dbReference type="Proteomes" id="UP001492380">
    <property type="component" value="Unassembled WGS sequence"/>
</dbReference>
<feature type="region of interest" description="Disordered" evidence="4">
    <location>
        <begin position="1"/>
        <end position="21"/>
    </location>
</feature>
<evidence type="ECO:0000313" key="5">
    <source>
        <dbReference type="EMBL" id="KAK8233337.1"/>
    </source>
</evidence>
<evidence type="ECO:0000256" key="4">
    <source>
        <dbReference type="SAM" id="MobiDB-lite"/>
    </source>
</evidence>
<dbReference type="InterPro" id="IPR015422">
    <property type="entry name" value="PyrdxlP-dep_Trfase_small"/>
</dbReference>
<evidence type="ECO:0000256" key="2">
    <source>
        <dbReference type="ARBA" id="ARBA00022898"/>
    </source>
</evidence>
<dbReference type="CDD" id="cd00610">
    <property type="entry name" value="OAT_like"/>
    <property type="match status" value="1"/>
</dbReference>
<dbReference type="InterPro" id="IPR015421">
    <property type="entry name" value="PyrdxlP-dep_Trfase_major"/>
</dbReference>
<protein>
    <submittedName>
        <fullName evidence="5">Aminotransferase</fullName>
    </submittedName>
</protein>
<organism evidence="5 6">
    <name type="scientific">Phyllosticta capitalensis</name>
    <dbReference type="NCBI Taxonomy" id="121624"/>
    <lineage>
        <taxon>Eukaryota</taxon>
        <taxon>Fungi</taxon>
        <taxon>Dikarya</taxon>
        <taxon>Ascomycota</taxon>
        <taxon>Pezizomycotina</taxon>
        <taxon>Dothideomycetes</taxon>
        <taxon>Dothideomycetes incertae sedis</taxon>
        <taxon>Botryosphaeriales</taxon>
        <taxon>Phyllostictaceae</taxon>
        <taxon>Phyllosticta</taxon>
    </lineage>
</organism>
<dbReference type="Gene3D" id="3.90.1150.10">
    <property type="entry name" value="Aspartate Aminotransferase, domain 1"/>
    <property type="match status" value="1"/>
</dbReference>
<proteinExistence type="inferred from homology"/>
<comment type="similarity">
    <text evidence="1 3">Belongs to the class-III pyridoxal-phosphate-dependent aminotransferase family.</text>
</comment>
<dbReference type="Gene3D" id="3.40.640.10">
    <property type="entry name" value="Type I PLP-dependent aspartate aminotransferase-like (Major domain)"/>
    <property type="match status" value="1"/>
</dbReference>
<keyword evidence="5" id="KW-0808">Transferase</keyword>
<dbReference type="InterPro" id="IPR005814">
    <property type="entry name" value="Aminotrans_3"/>
</dbReference>
<dbReference type="PANTHER" id="PTHR43094">
    <property type="entry name" value="AMINOTRANSFERASE"/>
    <property type="match status" value="1"/>
</dbReference>
<evidence type="ECO:0000256" key="1">
    <source>
        <dbReference type="ARBA" id="ARBA00008954"/>
    </source>
</evidence>
<sequence>MLASHKVNGANGSPDPVLQRSLRFTPPNITASRGLYLTLENGQEVLDATSGAAVACLGHGNERVRDAVVRQMDKLSYCHSFMFATPSGDELGKLVIDSTGGRMSKAVFVSSGSEAVEAAMKLARQYYLEVSPPQPQRIHFIARKGSYHGTTLGGLSLGGHVSRRAPFEPVLMQHISHVEACNEYRGKREGESTEAFVQRLAQELDDEFQRVGPETVCAFVAEPVVGAALGCVPSVPGYFTAMKAVCDKYGALLILDEVMSGMGRTGTLHAWEQENVVPDLQTIGKGLGGGFQPIAGLLVGHRVVDALDKGTGAFVHGHTYQAHPVACAAAAEVQRIVKEQDLMANVTRQGKYLEKLLREGLEDHPNVGNIRGRGLFWGIEFVRDKATKQPFDPKQAIAMRIHETALTPAYSITLYPGSGTADYGRAGDHVLLAPPYTVTAADVEAIADRTVRVVRDVLGGV</sequence>
<evidence type="ECO:0000313" key="6">
    <source>
        <dbReference type="Proteomes" id="UP001492380"/>
    </source>
</evidence>
<dbReference type="PANTHER" id="PTHR43094:SF1">
    <property type="entry name" value="AMINOTRANSFERASE CLASS-III"/>
    <property type="match status" value="1"/>
</dbReference>
<dbReference type="EMBL" id="JBBWRZ010000006">
    <property type="protein sequence ID" value="KAK8233337.1"/>
    <property type="molecule type" value="Genomic_DNA"/>
</dbReference>
<accession>A0ABR1YMA7</accession>
<dbReference type="Pfam" id="PF00202">
    <property type="entry name" value="Aminotran_3"/>
    <property type="match status" value="1"/>
</dbReference>
<dbReference type="GO" id="GO:0008483">
    <property type="term" value="F:transaminase activity"/>
    <property type="evidence" value="ECO:0007669"/>
    <property type="project" value="UniProtKB-KW"/>
</dbReference>
<keyword evidence="2 3" id="KW-0663">Pyridoxal phosphate</keyword>